<feature type="domain" description="DUF6535" evidence="3">
    <location>
        <begin position="35"/>
        <end position="207"/>
    </location>
</feature>
<dbReference type="Proteomes" id="UP001049176">
    <property type="component" value="Chromosome 1"/>
</dbReference>
<feature type="transmembrane region" description="Helical" evidence="2">
    <location>
        <begin position="126"/>
        <end position="144"/>
    </location>
</feature>
<evidence type="ECO:0000256" key="1">
    <source>
        <dbReference type="SAM" id="MobiDB-lite"/>
    </source>
</evidence>
<feature type="region of interest" description="Disordered" evidence="1">
    <location>
        <begin position="1"/>
        <end position="30"/>
    </location>
</feature>
<keyword evidence="2" id="KW-0812">Transmembrane</keyword>
<dbReference type="RefSeq" id="XP_043016548.1">
    <property type="nucleotide sequence ID" value="XM_043147834.1"/>
</dbReference>
<keyword evidence="2" id="KW-0472">Membrane</keyword>
<accession>A0A9P8AG06</accession>
<comment type="caution">
    <text evidence="4">The sequence shown here is derived from an EMBL/GenBank/DDBJ whole genome shotgun (WGS) entry which is preliminary data.</text>
</comment>
<protein>
    <recommendedName>
        <fullName evidence="3">DUF6535 domain-containing protein</fullName>
    </recommendedName>
</protein>
<evidence type="ECO:0000256" key="2">
    <source>
        <dbReference type="SAM" id="Phobius"/>
    </source>
</evidence>
<proteinExistence type="predicted"/>
<feature type="transmembrane region" description="Helical" evidence="2">
    <location>
        <begin position="210"/>
        <end position="229"/>
    </location>
</feature>
<evidence type="ECO:0000313" key="4">
    <source>
        <dbReference type="EMBL" id="KAG7100078.1"/>
    </source>
</evidence>
<feature type="region of interest" description="Disordered" evidence="1">
    <location>
        <begin position="805"/>
        <end position="838"/>
    </location>
</feature>
<keyword evidence="2" id="KW-1133">Transmembrane helix</keyword>
<reference evidence="4" key="1">
    <citation type="journal article" date="2021" name="Genome Biol. Evol.">
        <title>The assembled and annotated genome of the fairy-ring fungus Marasmius oreades.</title>
        <authorList>
            <person name="Hiltunen M."/>
            <person name="Ament-Velasquez S.L."/>
            <person name="Johannesson H."/>
        </authorList>
    </citation>
    <scope>NUCLEOTIDE SEQUENCE</scope>
    <source>
        <strain evidence="4">03SP1</strain>
    </source>
</reference>
<evidence type="ECO:0000313" key="5">
    <source>
        <dbReference type="Proteomes" id="UP001049176"/>
    </source>
</evidence>
<dbReference type="AlphaFoldDB" id="A0A9P8AG06"/>
<dbReference type="GeneID" id="66070937"/>
<feature type="transmembrane region" description="Helical" evidence="2">
    <location>
        <begin position="60"/>
        <end position="82"/>
    </location>
</feature>
<dbReference type="InterPro" id="IPR045338">
    <property type="entry name" value="DUF6535"/>
</dbReference>
<feature type="compositionally biased region" description="Polar residues" evidence="1">
    <location>
        <begin position="17"/>
        <end position="30"/>
    </location>
</feature>
<dbReference type="Pfam" id="PF20153">
    <property type="entry name" value="DUF6535"/>
    <property type="match status" value="1"/>
</dbReference>
<dbReference type="EMBL" id="CM032181">
    <property type="protein sequence ID" value="KAG7100078.1"/>
    <property type="molecule type" value="Genomic_DNA"/>
</dbReference>
<organism evidence="4 5">
    <name type="scientific">Marasmius oreades</name>
    <name type="common">fairy-ring Marasmius</name>
    <dbReference type="NCBI Taxonomy" id="181124"/>
    <lineage>
        <taxon>Eukaryota</taxon>
        <taxon>Fungi</taxon>
        <taxon>Dikarya</taxon>
        <taxon>Basidiomycota</taxon>
        <taxon>Agaricomycotina</taxon>
        <taxon>Agaricomycetes</taxon>
        <taxon>Agaricomycetidae</taxon>
        <taxon>Agaricales</taxon>
        <taxon>Marasmiineae</taxon>
        <taxon>Marasmiaceae</taxon>
        <taxon>Marasmius</taxon>
    </lineage>
</organism>
<dbReference type="OrthoDB" id="2743553at2759"/>
<sequence>MGFTPKSMDEPDKQRTQRNSDATQASEKPTLQQSWDIIMKTVENLDQDLVKGYKEDIDTLLVFAGLFSAVVTAFTIESYQWLQEDPQDTTVVLLRQIAQQMGGQSTSASQPINFIPSSSAVRINTFWFLSLILALVDALFSLLCKQWIREHQRQINTRTPGQALALHWLRNQSFERWHVPTILASLPILLEIALFLFFAGLLELLWTQHLIPFAFALGIVGLAVSFYLVTTILPGLSVIQQVLQLHPFIPYHRNVFPDMIFSLPPIHFICPYKSPQSWFIFRLCFAVCRLPGCRQLLYSFAKFRPSKDGNIAVSHLDFMINKNITNLFNWQSHDLNVIQRFSRLRYCPDLYELKGLRWFFRETRDMPSAIPHLRNVLRQLPPHIVMPSIFDEWFLPVGKPKWTVSDIDTALEDDRDGDLDLFDLGDSVGDDDDLALFGDRSSAQSLALVSQVLSFHHYLAVYEDAWGPYDQEGDHLAKGARDLWDQILTARVLPGREGGNNLFYRPSFHLEAFLVRLLLVPSNSKRWRGKVMDYFTQQWDSLDDSSQVQLIGRLTMSIISFLESPDSGHDVGSTLLMSRYGCEFFTYVNDKLLGNKAALLGGPMDDWMELSNRIRHLNKLPPHQFKPMPGYFPIPCAELAELLEDNSLNPDVLGPVLDSYEQWWYNAEDSRKEGLIQTLSNHINQARLNTLNTEPLPPRHPTSLMMSQRGLRFLTFLNEKLVEDHAIRLVWKETTIGSWVDALERTQAFCGLPAGYFKPTSKSGLGIDLQTNNGEIVVGYPPKTDTDDISTVGTARGSRNLEALGNEDGLLSASDGGLDDQGAIELKSVPLPPGGPTE</sequence>
<name>A0A9P8AG06_9AGAR</name>
<dbReference type="KEGG" id="more:E1B28_001861"/>
<evidence type="ECO:0000259" key="3">
    <source>
        <dbReference type="Pfam" id="PF20153"/>
    </source>
</evidence>
<feature type="transmembrane region" description="Helical" evidence="2">
    <location>
        <begin position="177"/>
        <end position="198"/>
    </location>
</feature>
<keyword evidence="5" id="KW-1185">Reference proteome</keyword>
<gene>
    <name evidence="4" type="ORF">E1B28_001861</name>
</gene>